<protein>
    <recommendedName>
        <fullName evidence="3">Cytochrome P450</fullName>
    </recommendedName>
</protein>
<dbReference type="GO" id="GO:0020037">
    <property type="term" value="F:heme binding"/>
    <property type="evidence" value="ECO:0007669"/>
    <property type="project" value="InterPro"/>
</dbReference>
<comment type="caution">
    <text evidence="1">The sequence shown here is derived from an EMBL/GenBank/DDBJ whole genome shotgun (WGS) entry which is preliminary data.</text>
</comment>
<dbReference type="InterPro" id="IPR036396">
    <property type="entry name" value="Cyt_P450_sf"/>
</dbReference>
<evidence type="ECO:0000313" key="1">
    <source>
        <dbReference type="EMBL" id="GGG47286.1"/>
    </source>
</evidence>
<evidence type="ECO:0000313" key="2">
    <source>
        <dbReference type="Proteomes" id="UP000627715"/>
    </source>
</evidence>
<sequence>MVWVTGPEAARLFYDSSRFVRHGAMPMAIHMTLLGQSCVQGLDDDAHRHRKQPFMTPMTHECIEHLLQTAPRSLLVREAK</sequence>
<proteinExistence type="predicted"/>
<dbReference type="AlphaFoldDB" id="A0A917GI86"/>
<reference evidence="1" key="1">
    <citation type="journal article" date="2014" name="Int. J. Syst. Evol. Microbiol.">
        <title>Complete genome sequence of Corynebacterium casei LMG S-19264T (=DSM 44701T), isolated from a smear-ripened cheese.</title>
        <authorList>
            <consortium name="US DOE Joint Genome Institute (JGI-PGF)"/>
            <person name="Walter F."/>
            <person name="Albersmeier A."/>
            <person name="Kalinowski J."/>
            <person name="Ruckert C."/>
        </authorList>
    </citation>
    <scope>NUCLEOTIDE SEQUENCE</scope>
    <source>
        <strain evidence="1">CGMCC 1.15425</strain>
    </source>
</reference>
<keyword evidence="2" id="KW-1185">Reference proteome</keyword>
<dbReference type="Proteomes" id="UP000627715">
    <property type="component" value="Unassembled WGS sequence"/>
</dbReference>
<organism evidence="1 2">
    <name type="scientific">Pseudohongiella nitratireducens</name>
    <dbReference type="NCBI Taxonomy" id="1768907"/>
    <lineage>
        <taxon>Bacteria</taxon>
        <taxon>Pseudomonadati</taxon>
        <taxon>Pseudomonadota</taxon>
        <taxon>Gammaproteobacteria</taxon>
        <taxon>Pseudomonadales</taxon>
        <taxon>Pseudohongiellaceae</taxon>
        <taxon>Pseudohongiella</taxon>
    </lineage>
</organism>
<accession>A0A917GI86</accession>
<dbReference type="GO" id="GO:0005506">
    <property type="term" value="F:iron ion binding"/>
    <property type="evidence" value="ECO:0007669"/>
    <property type="project" value="InterPro"/>
</dbReference>
<gene>
    <name evidence="1" type="ORF">GCM10011403_00470</name>
</gene>
<dbReference type="GO" id="GO:0016705">
    <property type="term" value="F:oxidoreductase activity, acting on paired donors, with incorporation or reduction of molecular oxygen"/>
    <property type="evidence" value="ECO:0007669"/>
    <property type="project" value="InterPro"/>
</dbReference>
<dbReference type="SUPFAM" id="SSF48264">
    <property type="entry name" value="Cytochrome P450"/>
    <property type="match status" value="1"/>
</dbReference>
<evidence type="ECO:0008006" key="3">
    <source>
        <dbReference type="Google" id="ProtNLM"/>
    </source>
</evidence>
<reference evidence="1" key="2">
    <citation type="submission" date="2020-09" db="EMBL/GenBank/DDBJ databases">
        <authorList>
            <person name="Sun Q."/>
            <person name="Zhou Y."/>
        </authorList>
    </citation>
    <scope>NUCLEOTIDE SEQUENCE</scope>
    <source>
        <strain evidence="1">CGMCC 1.15425</strain>
    </source>
</reference>
<dbReference type="GO" id="GO:0004497">
    <property type="term" value="F:monooxygenase activity"/>
    <property type="evidence" value="ECO:0007669"/>
    <property type="project" value="InterPro"/>
</dbReference>
<dbReference type="EMBL" id="BMIY01000001">
    <property type="protein sequence ID" value="GGG47286.1"/>
    <property type="molecule type" value="Genomic_DNA"/>
</dbReference>
<name>A0A917GI86_9GAMM</name>
<dbReference type="Gene3D" id="1.10.630.10">
    <property type="entry name" value="Cytochrome P450"/>
    <property type="match status" value="1"/>
</dbReference>